<dbReference type="GO" id="GO:0034464">
    <property type="term" value="C:BBSome"/>
    <property type="evidence" value="ECO:0007669"/>
    <property type="project" value="InterPro"/>
</dbReference>
<dbReference type="Pfam" id="PF04851">
    <property type="entry name" value="ResIII"/>
    <property type="match status" value="1"/>
</dbReference>
<organism evidence="12 13">
    <name type="scientific">Kipferlia bialata</name>
    <dbReference type="NCBI Taxonomy" id="797122"/>
    <lineage>
        <taxon>Eukaryota</taxon>
        <taxon>Metamonada</taxon>
        <taxon>Carpediemonas-like organisms</taxon>
        <taxon>Kipferlia</taxon>
    </lineage>
</organism>
<dbReference type="InterPro" id="IPR014003">
    <property type="entry name" value="BBS5_PH"/>
</dbReference>
<keyword evidence="8" id="KW-0969">Cilium</keyword>
<dbReference type="GO" id="GO:0005524">
    <property type="term" value="F:ATP binding"/>
    <property type="evidence" value="ECO:0007669"/>
    <property type="project" value="UniProtKB-KW"/>
</dbReference>
<evidence type="ECO:0000256" key="8">
    <source>
        <dbReference type="ARBA" id="ARBA00023069"/>
    </source>
</evidence>
<dbReference type="PANTHER" id="PTHR21351">
    <property type="entry name" value="BARDET-BIEDL SYNDROME PROTEIN 5"/>
    <property type="match status" value="1"/>
</dbReference>
<keyword evidence="6" id="KW-0378">Hydrolase</keyword>
<dbReference type="PANTHER" id="PTHR21351:SF0">
    <property type="entry name" value="BARDET-BIEDL SYNDROME 5 PROTEIN"/>
    <property type="match status" value="1"/>
</dbReference>
<dbReference type="GO" id="GO:0036064">
    <property type="term" value="C:ciliary basal body"/>
    <property type="evidence" value="ECO:0007669"/>
    <property type="project" value="TreeGrafter"/>
</dbReference>
<dbReference type="GO" id="GO:0032266">
    <property type="term" value="F:phosphatidylinositol-3-phosphate binding"/>
    <property type="evidence" value="ECO:0007669"/>
    <property type="project" value="TreeGrafter"/>
</dbReference>
<feature type="non-terminal residue" evidence="12">
    <location>
        <position position="1"/>
    </location>
</feature>
<evidence type="ECO:0000256" key="5">
    <source>
        <dbReference type="ARBA" id="ARBA00022741"/>
    </source>
</evidence>
<evidence type="ECO:0000256" key="3">
    <source>
        <dbReference type="ARBA" id="ARBA00005822"/>
    </source>
</evidence>
<dbReference type="InterPro" id="IPR014013">
    <property type="entry name" value="Helic_SF1/SF2_ATP-bd_DinG/Rad3"/>
</dbReference>
<dbReference type="GO" id="GO:0016787">
    <property type="term" value="F:hydrolase activity"/>
    <property type="evidence" value="ECO:0007669"/>
    <property type="project" value="UniProtKB-KW"/>
</dbReference>
<dbReference type="Proteomes" id="UP000265618">
    <property type="component" value="Unassembled WGS sequence"/>
</dbReference>
<keyword evidence="10" id="KW-0966">Cell projection</keyword>
<keyword evidence="7" id="KW-0067">ATP-binding</keyword>
<dbReference type="InterPro" id="IPR006935">
    <property type="entry name" value="Helicase/UvrB_N"/>
</dbReference>
<dbReference type="InterPro" id="IPR027417">
    <property type="entry name" value="P-loop_NTPase"/>
</dbReference>
<dbReference type="GO" id="GO:0060271">
    <property type="term" value="P:cilium assembly"/>
    <property type="evidence" value="ECO:0007669"/>
    <property type="project" value="TreeGrafter"/>
</dbReference>
<dbReference type="EMBL" id="BDIP01003852">
    <property type="protein sequence ID" value="GIQ88197.1"/>
    <property type="molecule type" value="Genomic_DNA"/>
</dbReference>
<dbReference type="OrthoDB" id="272481at2759"/>
<keyword evidence="13" id="KW-1185">Reference proteome</keyword>
<keyword evidence="5" id="KW-0547">Nucleotide-binding</keyword>
<dbReference type="Gene3D" id="3.40.50.300">
    <property type="entry name" value="P-loop containing nucleotide triphosphate hydrolases"/>
    <property type="match status" value="1"/>
</dbReference>
<proteinExistence type="inferred from homology"/>
<sequence length="243" mass="27721">IGWDCVLALTIQTAKSRIQGIVRALFVHCKINGVEYEFTFSAGKQSPKLFSTLQTVHRSYDSTRVYRRIKLRGALFNRKELKMLPFEESVSVHKGVWNLFSTKGSLGIMHITTLRVDVDGLQVPFPFDRVFPEQVRMMAAFKTTLEKHTARGNQVGMVQMPTGTGKTVACLSLYLAYRAKYRDRVDKLMFCTRTIPEVSHTLEELGAVMQCRERHGCDDNIVCVGLSSRQRLCVHSQRPRYTL</sequence>
<comment type="caution">
    <text evidence="12">The sequence shown here is derived from an EMBL/GenBank/DDBJ whole genome shotgun (WGS) entry which is preliminary data.</text>
</comment>
<dbReference type="AlphaFoldDB" id="A0A9K3GMB4"/>
<name>A0A9K3GMB4_9EUKA</name>
<reference evidence="12 13" key="1">
    <citation type="journal article" date="2018" name="PLoS ONE">
        <title>The draft genome of Kipferlia bialata reveals reductive genome evolution in fornicate parasites.</title>
        <authorList>
            <person name="Tanifuji G."/>
            <person name="Takabayashi S."/>
            <person name="Kume K."/>
            <person name="Takagi M."/>
            <person name="Nakayama T."/>
            <person name="Kamikawa R."/>
            <person name="Inagaki Y."/>
            <person name="Hashimoto T."/>
        </authorList>
    </citation>
    <scope>NUCLEOTIDE SEQUENCE [LARGE SCALE GENOMIC DNA]</scope>
    <source>
        <strain evidence="12">NY0173</strain>
    </source>
</reference>
<dbReference type="InterPro" id="IPR006606">
    <property type="entry name" value="BBL5"/>
</dbReference>
<dbReference type="PROSITE" id="PS51193">
    <property type="entry name" value="HELICASE_ATP_BIND_2"/>
    <property type="match status" value="1"/>
</dbReference>
<comment type="similarity">
    <text evidence="3">Belongs to the BBS5 family.</text>
</comment>
<feature type="domain" description="Helicase ATP-binding" evidence="11">
    <location>
        <begin position="120"/>
        <end position="243"/>
    </location>
</feature>
<evidence type="ECO:0000256" key="1">
    <source>
        <dbReference type="ARBA" id="ARBA00004138"/>
    </source>
</evidence>
<gene>
    <name evidence="12" type="ORF">KIPB_010394</name>
</gene>
<dbReference type="SUPFAM" id="SSF52540">
    <property type="entry name" value="P-loop containing nucleoside triphosphate hydrolases"/>
    <property type="match status" value="1"/>
</dbReference>
<keyword evidence="4" id="KW-0963">Cytoplasm</keyword>
<comment type="subcellular location">
    <subcellularLocation>
        <location evidence="1">Cell projection</location>
        <location evidence="1">Cilium</location>
    </subcellularLocation>
    <subcellularLocation>
        <location evidence="2">Cytoplasm</location>
        <location evidence="2">Cytoskeleton</location>
    </subcellularLocation>
</comment>
<evidence type="ECO:0000256" key="10">
    <source>
        <dbReference type="ARBA" id="ARBA00023273"/>
    </source>
</evidence>
<evidence type="ECO:0000256" key="4">
    <source>
        <dbReference type="ARBA" id="ARBA00022490"/>
    </source>
</evidence>
<evidence type="ECO:0000256" key="9">
    <source>
        <dbReference type="ARBA" id="ARBA00023212"/>
    </source>
</evidence>
<evidence type="ECO:0000256" key="2">
    <source>
        <dbReference type="ARBA" id="ARBA00004245"/>
    </source>
</evidence>
<evidence type="ECO:0000313" key="12">
    <source>
        <dbReference type="EMBL" id="GIQ88197.1"/>
    </source>
</evidence>
<evidence type="ECO:0000259" key="11">
    <source>
        <dbReference type="PROSITE" id="PS51193"/>
    </source>
</evidence>
<accession>A0A9K3GMB4</accession>
<dbReference type="GO" id="GO:0003677">
    <property type="term" value="F:DNA binding"/>
    <property type="evidence" value="ECO:0007669"/>
    <property type="project" value="InterPro"/>
</dbReference>
<dbReference type="Pfam" id="PF07289">
    <property type="entry name" value="BBL5"/>
    <property type="match status" value="1"/>
</dbReference>
<keyword evidence="9" id="KW-0206">Cytoskeleton</keyword>
<evidence type="ECO:0000256" key="7">
    <source>
        <dbReference type="ARBA" id="ARBA00022840"/>
    </source>
</evidence>
<protein>
    <submittedName>
        <fullName evidence="12">Bardet-Biedl syndrome 5 protein</fullName>
    </submittedName>
</protein>
<evidence type="ECO:0000256" key="6">
    <source>
        <dbReference type="ARBA" id="ARBA00022801"/>
    </source>
</evidence>
<evidence type="ECO:0000313" key="13">
    <source>
        <dbReference type="Proteomes" id="UP000265618"/>
    </source>
</evidence>